<reference evidence="8" key="1">
    <citation type="journal article" date="2019" name="Nat. Commun.">
        <title>The genome of broomcorn millet.</title>
        <authorList>
            <person name="Zou C."/>
            <person name="Miki D."/>
            <person name="Li D."/>
            <person name="Tang Q."/>
            <person name="Xiao L."/>
            <person name="Rajput S."/>
            <person name="Deng P."/>
            <person name="Jia W."/>
            <person name="Huang R."/>
            <person name="Zhang M."/>
            <person name="Sun Y."/>
            <person name="Hu J."/>
            <person name="Fu X."/>
            <person name="Schnable P.S."/>
            <person name="Li F."/>
            <person name="Zhang H."/>
            <person name="Feng B."/>
            <person name="Zhu X."/>
            <person name="Liu R."/>
            <person name="Schnable J.C."/>
            <person name="Zhu J.-K."/>
            <person name="Zhang H."/>
        </authorList>
    </citation>
    <scope>NUCLEOTIDE SEQUENCE [LARGE SCALE GENOMIC DNA]</scope>
</reference>
<comment type="similarity">
    <text evidence="1">Belongs to the peptidase C48 family.</text>
</comment>
<name>A0A3L6Q706_PANMI</name>
<dbReference type="SUPFAM" id="SSF54001">
    <property type="entry name" value="Cysteine proteinases"/>
    <property type="match status" value="1"/>
</dbReference>
<dbReference type="Pfam" id="PF02902">
    <property type="entry name" value="Peptidase_C48"/>
    <property type="match status" value="1"/>
</dbReference>
<feature type="domain" description="Ubiquitin-like protease family profile" evidence="6">
    <location>
        <begin position="188"/>
        <end position="380"/>
    </location>
</feature>
<dbReference type="InterPro" id="IPR038765">
    <property type="entry name" value="Papain-like_cys_pep_sf"/>
</dbReference>
<evidence type="ECO:0000313" key="7">
    <source>
        <dbReference type="EMBL" id="RLM74445.1"/>
    </source>
</evidence>
<organism evidence="7 8">
    <name type="scientific">Panicum miliaceum</name>
    <name type="common">Proso millet</name>
    <name type="synonym">Broomcorn millet</name>
    <dbReference type="NCBI Taxonomy" id="4540"/>
    <lineage>
        <taxon>Eukaryota</taxon>
        <taxon>Viridiplantae</taxon>
        <taxon>Streptophyta</taxon>
        <taxon>Embryophyta</taxon>
        <taxon>Tracheophyta</taxon>
        <taxon>Spermatophyta</taxon>
        <taxon>Magnoliopsida</taxon>
        <taxon>Liliopsida</taxon>
        <taxon>Poales</taxon>
        <taxon>Poaceae</taxon>
        <taxon>PACMAD clade</taxon>
        <taxon>Panicoideae</taxon>
        <taxon>Panicodae</taxon>
        <taxon>Paniceae</taxon>
        <taxon>Panicinae</taxon>
        <taxon>Panicum</taxon>
        <taxon>Panicum sect. Panicum</taxon>
    </lineage>
</organism>
<dbReference type="EMBL" id="PQIB02000013">
    <property type="protein sequence ID" value="RLM74445.1"/>
    <property type="molecule type" value="Genomic_DNA"/>
</dbReference>
<evidence type="ECO:0000256" key="4">
    <source>
        <dbReference type="ARBA" id="ARBA00022807"/>
    </source>
</evidence>
<dbReference type="GO" id="GO:0016926">
    <property type="term" value="P:protein desumoylation"/>
    <property type="evidence" value="ECO:0007669"/>
    <property type="project" value="TreeGrafter"/>
</dbReference>
<evidence type="ECO:0000256" key="5">
    <source>
        <dbReference type="SAM" id="MobiDB-lite"/>
    </source>
</evidence>
<dbReference type="AlphaFoldDB" id="A0A3L6Q706"/>
<dbReference type="PANTHER" id="PTHR12606:SF1">
    <property type="entry name" value="UBIQUITIN-LIKE-SPECIFIC PROTEASE 1A"/>
    <property type="match status" value="1"/>
</dbReference>
<dbReference type="GO" id="GO:0016929">
    <property type="term" value="F:deSUMOylase activity"/>
    <property type="evidence" value="ECO:0007669"/>
    <property type="project" value="TreeGrafter"/>
</dbReference>
<evidence type="ECO:0000259" key="6">
    <source>
        <dbReference type="PROSITE" id="PS50600"/>
    </source>
</evidence>
<sequence>MPPPSREAAALVVGRSHAAAWLLAAAREAAAPGHRPQLAGVARPARRLAPHAPCPKIAAGKKKEPKSKAGGKNKRVKLQLAKAEQQRRDEHEKILTQLRQVADEDISKLKSSIPGEACPTTPSCALSFLEDPIDDIKSQTPPIRLSQEEREQGSRPNIPLSKALALRNKIVADEKLKETTLIDYTTYISFDGSKLITTFADDKDDDSSILDFTVHCLRYDDIVHKEDSIRYRVFLSTAFYIQLKEVESIYMDDEQTETEQFNLLWRHLECEVEHYSDITKAKLIFIPVCAQRHYFVYCINLIHQHIDILDSIDYFWTVTSPDTRHEPIKNKLPFMNAAFQKVSGNKFPQIDKWSTTMINLPKQAGPSDCMFFLCKYMEFWDGERLYTNINPGMIYRVELMHYLMFHPLNQADLPDVTSDI</sequence>
<keyword evidence="2" id="KW-0645">Protease</keyword>
<dbReference type="GO" id="GO:0006508">
    <property type="term" value="P:proteolysis"/>
    <property type="evidence" value="ECO:0007669"/>
    <property type="project" value="UniProtKB-KW"/>
</dbReference>
<dbReference type="Proteomes" id="UP000275267">
    <property type="component" value="Unassembled WGS sequence"/>
</dbReference>
<evidence type="ECO:0000313" key="8">
    <source>
        <dbReference type="Proteomes" id="UP000275267"/>
    </source>
</evidence>
<feature type="compositionally biased region" description="Basic residues" evidence="5">
    <location>
        <begin position="59"/>
        <end position="77"/>
    </location>
</feature>
<dbReference type="GO" id="GO:0005634">
    <property type="term" value="C:nucleus"/>
    <property type="evidence" value="ECO:0007669"/>
    <property type="project" value="TreeGrafter"/>
</dbReference>
<feature type="region of interest" description="Disordered" evidence="5">
    <location>
        <begin position="29"/>
        <end position="77"/>
    </location>
</feature>
<dbReference type="STRING" id="4540.A0A3L6Q706"/>
<proteinExistence type="inferred from homology"/>
<dbReference type="Gene3D" id="3.40.395.10">
    <property type="entry name" value="Adenoviral Proteinase, Chain A"/>
    <property type="match status" value="1"/>
</dbReference>
<dbReference type="PROSITE" id="PS50600">
    <property type="entry name" value="ULP_PROTEASE"/>
    <property type="match status" value="1"/>
</dbReference>
<dbReference type="PANTHER" id="PTHR12606">
    <property type="entry name" value="SENTRIN/SUMO-SPECIFIC PROTEASE"/>
    <property type="match status" value="1"/>
</dbReference>
<evidence type="ECO:0000256" key="1">
    <source>
        <dbReference type="ARBA" id="ARBA00005234"/>
    </source>
</evidence>
<comment type="caution">
    <text evidence="7">The sequence shown here is derived from an EMBL/GenBank/DDBJ whole genome shotgun (WGS) entry which is preliminary data.</text>
</comment>
<protein>
    <recommendedName>
        <fullName evidence="6">Ubiquitin-like protease family profile domain-containing protein</fullName>
    </recommendedName>
</protein>
<dbReference type="InterPro" id="IPR003653">
    <property type="entry name" value="Peptidase_C48_C"/>
</dbReference>
<dbReference type="OrthoDB" id="694286at2759"/>
<gene>
    <name evidence="7" type="ORF">C2845_PM15G00890</name>
</gene>
<keyword evidence="4" id="KW-0788">Thiol protease</keyword>
<evidence type="ECO:0000256" key="3">
    <source>
        <dbReference type="ARBA" id="ARBA00022801"/>
    </source>
</evidence>
<evidence type="ECO:0000256" key="2">
    <source>
        <dbReference type="ARBA" id="ARBA00022670"/>
    </source>
</evidence>
<accession>A0A3L6Q706</accession>
<keyword evidence="3" id="KW-0378">Hydrolase</keyword>
<keyword evidence="8" id="KW-1185">Reference proteome</keyword>